<protein>
    <recommendedName>
        <fullName evidence="7">Alpha-N-acetylglucosaminidase</fullName>
    </recommendedName>
</protein>
<dbReference type="VEuPathDB" id="FungiDB:TRICI_000564"/>
<dbReference type="InterPro" id="IPR029018">
    <property type="entry name" value="Hex-like_dom2"/>
</dbReference>
<evidence type="ECO:0000259" key="4">
    <source>
        <dbReference type="Pfam" id="PF12972"/>
    </source>
</evidence>
<dbReference type="AlphaFoldDB" id="A0A642VD22"/>
<dbReference type="GO" id="GO:0016787">
    <property type="term" value="F:hydrolase activity"/>
    <property type="evidence" value="ECO:0007669"/>
    <property type="project" value="UniProtKB-KW"/>
</dbReference>
<evidence type="ECO:0000313" key="6">
    <source>
        <dbReference type="Proteomes" id="UP000761534"/>
    </source>
</evidence>
<dbReference type="Gene3D" id="3.30.379.10">
    <property type="entry name" value="Chitobiase/beta-hexosaminidase domain 2-like"/>
    <property type="match status" value="1"/>
</dbReference>
<dbReference type="OrthoDB" id="64736at2759"/>
<name>A0A642VD22_9ASCO</name>
<reference evidence="5" key="1">
    <citation type="journal article" date="2019" name="G3 (Bethesda)">
        <title>Genome Assemblies of Two Rare Opportunistic Yeast Pathogens: Diutina rugosa (syn. Candida rugosa) and Trichomonascus ciferrii (syn. Candida ciferrii).</title>
        <authorList>
            <person name="Mixao V."/>
            <person name="Saus E."/>
            <person name="Hansen A.P."/>
            <person name="Lass-Florl C."/>
            <person name="Gabaldon T."/>
        </authorList>
    </citation>
    <scope>NUCLEOTIDE SEQUENCE</scope>
    <source>
        <strain evidence="5">CBS 4856</strain>
    </source>
</reference>
<keyword evidence="1" id="KW-0378">Hydrolase</keyword>
<comment type="caution">
    <text evidence="5">The sequence shown here is derived from an EMBL/GenBank/DDBJ whole genome shotgun (WGS) entry which is preliminary data.</text>
</comment>
<dbReference type="Pfam" id="PF12971">
    <property type="entry name" value="NAGLU_N"/>
    <property type="match status" value="1"/>
</dbReference>
<keyword evidence="6" id="KW-1185">Reference proteome</keyword>
<gene>
    <name evidence="5" type="ORF">TRICI_000564</name>
</gene>
<dbReference type="Proteomes" id="UP000761534">
    <property type="component" value="Unassembled WGS sequence"/>
</dbReference>
<dbReference type="EMBL" id="SWFS01000050">
    <property type="protein sequence ID" value="KAA8917278.1"/>
    <property type="molecule type" value="Genomic_DNA"/>
</dbReference>
<dbReference type="InterPro" id="IPR024732">
    <property type="entry name" value="NAGLU_C"/>
</dbReference>
<evidence type="ECO:0000256" key="1">
    <source>
        <dbReference type="ARBA" id="ARBA00022801"/>
    </source>
</evidence>
<feature type="domain" description="Alpha-N-acetylglucosaminidase N-terminal" evidence="3">
    <location>
        <begin position="68"/>
        <end position="152"/>
    </location>
</feature>
<evidence type="ECO:0000313" key="5">
    <source>
        <dbReference type="EMBL" id="KAA8917278.1"/>
    </source>
</evidence>
<dbReference type="InterPro" id="IPR007781">
    <property type="entry name" value="NAGLU"/>
</dbReference>
<dbReference type="InterPro" id="IPR024733">
    <property type="entry name" value="NAGLU_tim-barrel"/>
</dbReference>
<dbReference type="PANTHER" id="PTHR12872">
    <property type="entry name" value="ALPHA-N-ACETYLGLUCOSAMINIDASE"/>
    <property type="match status" value="1"/>
</dbReference>
<organism evidence="5 6">
    <name type="scientific">Trichomonascus ciferrii</name>
    <dbReference type="NCBI Taxonomy" id="44093"/>
    <lineage>
        <taxon>Eukaryota</taxon>
        <taxon>Fungi</taxon>
        <taxon>Dikarya</taxon>
        <taxon>Ascomycota</taxon>
        <taxon>Saccharomycotina</taxon>
        <taxon>Dipodascomycetes</taxon>
        <taxon>Dipodascales</taxon>
        <taxon>Trichomonascaceae</taxon>
        <taxon>Trichomonascus</taxon>
        <taxon>Trichomonascus ciferrii complex</taxon>
    </lineage>
</organism>
<dbReference type="Gene3D" id="3.20.20.80">
    <property type="entry name" value="Glycosidases"/>
    <property type="match status" value="1"/>
</dbReference>
<dbReference type="InterPro" id="IPR024240">
    <property type="entry name" value="NAGLU_N"/>
</dbReference>
<proteinExistence type="predicted"/>
<feature type="domain" description="Alpha-N-acetylglucosaminidase tim-barrel" evidence="2">
    <location>
        <begin position="173"/>
        <end position="508"/>
    </location>
</feature>
<feature type="domain" description="Alpha-N-acetylglucosaminidase C-terminal" evidence="4">
    <location>
        <begin position="517"/>
        <end position="755"/>
    </location>
</feature>
<dbReference type="InterPro" id="IPR017853">
    <property type="entry name" value="GH"/>
</dbReference>
<sequence>MTIDNPVVECSTFHCHKGSRQALATPHPTWYAGSAKIPWESLGLAQIGEKITWLGGSEGAIDPQSVKGLEKLVARQLPQVKNKVEFQLDESLEGENGFDSYEVREDPGSGKIHVVGSTRSALATGLYQYIQDKGHAAVSWTDSTLKTLHQLPSLCDENGECESVKGSAVVPYRYLFNTVVWGYTTAYYTWEDWEHLLDWAALHGVNVPLAWNGYEQLLIEVLRDFGFTNEHLEGFLSGHAFLPWNRFGNVQGSWNATFDFKLARRQLDLQKKIVNRMVELGMTPILPAFTGFVPREVRDLYPEANVVNSTRWNDFPTVNSNTTILEPLDPLFQKIQKAFLAKQKKYLGEVTHMFTLDMFNENTPISGDLKYLKDVAAGTLSSLKSVNPNAVWVMQGWLFYYESEFWTDDRVEAYLSGSPKGDLLVLDLFSDHCPQWERTKSYYGHHWVYCELHDFGGNMGLEGSMQFLTQNFTAARLRNPSLMGVGLTPEGNEGNQIVYDIMLAQAWSNQPLDLHDYTTKYIKSRYGPGHVPEIVLDFWKSLVDLVYTNDQTTGVYAVSKSMFEERPALNGIADKPGIQPTRLAYEPKKLEELWEKFITWVIENPEWLEQPHFNHDVVDITRQVIANRFLPAYLEFVSLYAQGASRDALLSQGDEMLSILRQLDTLLYTNGDFCLGKWISAAKNLGSKGFDQISEFGARNQLTIWGPHAQINDYASKQWAGLVGDYYVRRWAQFINFIAERRSKKSGGMLFQNYINLINDFSSMLGFGSYSIDRDADEEFRSIALTFEQSWQWETWGSHPDQSWTNQSEAEIPKDYYWTNRAPWKPENTEKMTASCANTKSLMKKVYLHSRDKWKEWLNSCHQDAHEGLHKGHIGYQLYFKDYPNPLKRISWKSPLHLPSRIIQIRTQNGYFGCYFQRLRIPNKEYNCSFDELEDISHILVRCDHYENIRQVLRQVSPKINLNVLLDSEKGLEAVV</sequence>
<evidence type="ECO:0000259" key="3">
    <source>
        <dbReference type="Pfam" id="PF12971"/>
    </source>
</evidence>
<accession>A0A642VD22</accession>
<dbReference type="PANTHER" id="PTHR12872:SF1">
    <property type="entry name" value="ALPHA-N-ACETYLGLUCOSAMINIDASE"/>
    <property type="match status" value="1"/>
</dbReference>
<dbReference type="Pfam" id="PF12972">
    <property type="entry name" value="NAGLU_C"/>
    <property type="match status" value="1"/>
</dbReference>
<evidence type="ECO:0008006" key="7">
    <source>
        <dbReference type="Google" id="ProtNLM"/>
    </source>
</evidence>
<dbReference type="Pfam" id="PF05089">
    <property type="entry name" value="NAGLU"/>
    <property type="match status" value="1"/>
</dbReference>
<dbReference type="SUPFAM" id="SSF51445">
    <property type="entry name" value="(Trans)glycosidases"/>
    <property type="match status" value="1"/>
</dbReference>
<evidence type="ECO:0000259" key="2">
    <source>
        <dbReference type="Pfam" id="PF05089"/>
    </source>
</evidence>
<dbReference type="Gene3D" id="1.20.120.670">
    <property type="entry name" value="N-acetyl-b-d-glucoasminidase"/>
    <property type="match status" value="1"/>
</dbReference>